<keyword evidence="8" id="KW-1185">Reference proteome</keyword>
<dbReference type="PANTHER" id="PTHR23427">
    <property type="entry name" value="SURFEIT LOCUS PROTEIN"/>
    <property type="match status" value="1"/>
</dbReference>
<keyword evidence="3 6" id="KW-0812">Transmembrane</keyword>
<keyword evidence="4 6" id="KW-1133">Transmembrane helix</keyword>
<reference evidence="8" key="1">
    <citation type="submission" date="2016-10" db="EMBL/GenBank/DDBJ databases">
        <authorList>
            <person name="Varghese N."/>
            <person name="Submissions S."/>
        </authorList>
    </citation>
    <scope>NUCLEOTIDE SEQUENCE [LARGE SCALE GENOMIC DNA]</scope>
    <source>
        <strain evidence="8">DSM 26382</strain>
    </source>
</reference>
<comment type="similarity">
    <text evidence="2 6">Belongs to the SURF1 family.</text>
</comment>
<feature type="transmembrane region" description="Helical" evidence="6">
    <location>
        <begin position="6"/>
        <end position="27"/>
    </location>
</feature>
<evidence type="ECO:0000256" key="1">
    <source>
        <dbReference type="ARBA" id="ARBA00004370"/>
    </source>
</evidence>
<evidence type="ECO:0000313" key="7">
    <source>
        <dbReference type="EMBL" id="SDC07555.1"/>
    </source>
</evidence>
<dbReference type="RefSeq" id="WP_017676410.1">
    <property type="nucleotide sequence ID" value="NZ_FMZQ01000001.1"/>
</dbReference>
<gene>
    <name evidence="7" type="ORF">SAMN05216576_101332</name>
</gene>
<dbReference type="Pfam" id="PF02104">
    <property type="entry name" value="SURF1"/>
    <property type="match status" value="1"/>
</dbReference>
<proteinExistence type="inferred from homology"/>
<name>A0A1G6ING9_9GAMM</name>
<dbReference type="GO" id="GO:0005886">
    <property type="term" value="C:plasma membrane"/>
    <property type="evidence" value="ECO:0007669"/>
    <property type="project" value="UniProtKB-SubCell"/>
</dbReference>
<evidence type="ECO:0000256" key="5">
    <source>
        <dbReference type="ARBA" id="ARBA00023136"/>
    </source>
</evidence>
<evidence type="ECO:0000313" key="8">
    <source>
        <dbReference type="Proteomes" id="UP000199467"/>
    </source>
</evidence>
<dbReference type="InterPro" id="IPR045214">
    <property type="entry name" value="Surf1/Surf4"/>
</dbReference>
<keyword evidence="5 6" id="KW-0472">Membrane</keyword>
<dbReference type="PROSITE" id="PS50895">
    <property type="entry name" value="SURF1"/>
    <property type="match status" value="1"/>
</dbReference>
<organism evidence="7 8">
    <name type="scientific">Ectopseudomonas chengduensis</name>
    <dbReference type="NCBI Taxonomy" id="489632"/>
    <lineage>
        <taxon>Bacteria</taxon>
        <taxon>Pseudomonadati</taxon>
        <taxon>Pseudomonadota</taxon>
        <taxon>Gammaproteobacteria</taxon>
        <taxon>Pseudomonadales</taxon>
        <taxon>Pseudomonadaceae</taxon>
        <taxon>Ectopseudomonas</taxon>
    </lineage>
</organism>
<accession>A0A1G6ING9</accession>
<comment type="subcellular location">
    <subcellularLocation>
        <location evidence="6">Cell membrane</location>
        <topology evidence="6">Multi-pass membrane protein</topology>
    </subcellularLocation>
    <subcellularLocation>
        <location evidence="1">Membrane</location>
    </subcellularLocation>
</comment>
<evidence type="ECO:0000256" key="3">
    <source>
        <dbReference type="ARBA" id="ARBA00022692"/>
    </source>
</evidence>
<dbReference type="PANTHER" id="PTHR23427:SF2">
    <property type="entry name" value="SURFEIT LOCUS PROTEIN 1"/>
    <property type="match status" value="1"/>
</dbReference>
<sequence length="243" mass="27551">MSAFRPGWLPSVLVALLLPGLLWLGFWQLQRGDEKRQLLASFEARRTAEPISLEQLEPMRDPAYRRVQLRGHFDSEHSLLLDSRIRDGHAGVELLQPFYDQSSGLWVLLNRGWLPWPDRRTAPPFDSPDGVLQLTAWVYVAPSGGFNLRSGAATEGWPRLITQVEADSLWRQLGRGGLPFEVRLEPGPASYRVDWPIVAMSPSKHLGYAVQWFSLAAALLGLFIYLGIHNAREHRHEPSHRHA</sequence>
<dbReference type="EMBL" id="FMZQ01000001">
    <property type="protein sequence ID" value="SDC07555.1"/>
    <property type="molecule type" value="Genomic_DNA"/>
</dbReference>
<dbReference type="Proteomes" id="UP000199467">
    <property type="component" value="Unassembled WGS sequence"/>
</dbReference>
<evidence type="ECO:0000256" key="2">
    <source>
        <dbReference type="ARBA" id="ARBA00007165"/>
    </source>
</evidence>
<feature type="transmembrane region" description="Helical" evidence="6">
    <location>
        <begin position="206"/>
        <end position="228"/>
    </location>
</feature>
<dbReference type="AlphaFoldDB" id="A0A1G6ING9"/>
<dbReference type="CDD" id="cd06662">
    <property type="entry name" value="SURF1"/>
    <property type="match status" value="1"/>
</dbReference>
<keyword evidence="6" id="KW-1003">Cell membrane</keyword>
<evidence type="ECO:0000256" key="4">
    <source>
        <dbReference type="ARBA" id="ARBA00022989"/>
    </source>
</evidence>
<protein>
    <recommendedName>
        <fullName evidence="6">SURF1-like protein</fullName>
    </recommendedName>
</protein>
<evidence type="ECO:0000256" key="6">
    <source>
        <dbReference type="RuleBase" id="RU363076"/>
    </source>
</evidence>
<dbReference type="InterPro" id="IPR002994">
    <property type="entry name" value="Surf1/Shy1"/>
</dbReference>